<evidence type="ECO:0000313" key="7">
    <source>
        <dbReference type="Proteomes" id="UP000630936"/>
    </source>
</evidence>
<dbReference type="PANTHER" id="PTHR10824">
    <property type="entry name" value="ACYL-COENZYME A THIOESTERASE-RELATED"/>
    <property type="match status" value="1"/>
</dbReference>
<keyword evidence="6" id="KW-0378">Hydrolase</keyword>
<gene>
    <name evidence="6" type="ORF">GCM10010387_12730</name>
</gene>
<dbReference type="Gene3D" id="3.40.50.1820">
    <property type="entry name" value="alpha/beta hydrolase"/>
    <property type="match status" value="1"/>
</dbReference>
<feature type="active site" description="Charge relay system" evidence="2">
    <location>
        <position position="377"/>
    </location>
</feature>
<evidence type="ECO:0000313" key="6">
    <source>
        <dbReference type="EMBL" id="GGZ21165.1"/>
    </source>
</evidence>
<dbReference type="GO" id="GO:0047617">
    <property type="term" value="F:fatty acyl-CoA hydrolase activity"/>
    <property type="evidence" value="ECO:0007669"/>
    <property type="project" value="TreeGrafter"/>
</dbReference>
<evidence type="ECO:0000259" key="4">
    <source>
        <dbReference type="Pfam" id="PF04775"/>
    </source>
</evidence>
<feature type="active site" description="Charge relay system" evidence="2">
    <location>
        <position position="276"/>
    </location>
</feature>
<feature type="chain" id="PRO_5038584009" evidence="3">
    <location>
        <begin position="30"/>
        <end position="424"/>
    </location>
</feature>
<feature type="signal peptide" evidence="3">
    <location>
        <begin position="1"/>
        <end position="29"/>
    </location>
</feature>
<dbReference type="RefSeq" id="WP_190121857.1">
    <property type="nucleotide sequence ID" value="NZ_BMWG01000002.1"/>
</dbReference>
<dbReference type="InterPro" id="IPR029058">
    <property type="entry name" value="AB_hydrolase_fold"/>
</dbReference>
<dbReference type="Proteomes" id="UP000630936">
    <property type="component" value="Unassembled WGS sequence"/>
</dbReference>
<evidence type="ECO:0000256" key="2">
    <source>
        <dbReference type="PIRSR" id="PIRSR016521-1"/>
    </source>
</evidence>
<dbReference type="EMBL" id="BMWG01000002">
    <property type="protein sequence ID" value="GGZ21165.1"/>
    <property type="molecule type" value="Genomic_DNA"/>
</dbReference>
<sequence>MKQGGYKGLLGLVALAVLATGCTSGSGGADGSDGSDGDASDKAVIEVDKPTALVDEPVRIRISGLRAGEKITVTSEADDANSATWSGKAAFTADAQGSVDLTRARPSSGTYKDADGMGLFWSMVRADGADPDENSFAANSGQATSYTVRLAVEAGDRTIADRELTRTWRTDKVTVRELTVARDKVAGRLLLPAKGGPERAPVLLFGGSEGGGSSSRSTAALLASRGHPTLLLCYFRCPGTPQTLRDVPLEYFATAAELLAVQPGADARRMTAMGTSRGSEPAQLLAQHYPDLVRDAVVFAPSDHVVGSFPSGGKAWTKGGKAIPEGPIPYDRTRGSVLAIAGGKDTLWAAQSFSESIAARKGTAEPHRALIHPDAGHTVGSYPYLPTGTVTVLLGERLPLGGTRAADAKARAESWPEVLAFLNR</sequence>
<protein>
    <submittedName>
        <fullName evidence="6">Palmitoyl-CoA hydrolase</fullName>
    </submittedName>
</protein>
<dbReference type="InterPro" id="IPR016662">
    <property type="entry name" value="Acyl-CoA_thioEstase_long-chain"/>
</dbReference>
<dbReference type="PROSITE" id="PS51257">
    <property type="entry name" value="PROKAR_LIPOPROTEIN"/>
    <property type="match status" value="1"/>
</dbReference>
<accession>A0A918PU06</accession>
<dbReference type="Pfam" id="PF04775">
    <property type="entry name" value="Bile_Hydr_Trans"/>
    <property type="match status" value="1"/>
</dbReference>
<comment type="similarity">
    <text evidence="1">Belongs to the C/M/P thioester hydrolase family.</text>
</comment>
<dbReference type="SUPFAM" id="SSF53474">
    <property type="entry name" value="alpha/beta-Hydrolases"/>
    <property type="match status" value="1"/>
</dbReference>
<dbReference type="AlphaFoldDB" id="A0A918PU06"/>
<dbReference type="PIRSF" id="PIRSF016521">
    <property type="entry name" value="Acyl-CoA_hydro"/>
    <property type="match status" value="1"/>
</dbReference>
<feature type="domain" description="Acyl-CoA thioester hydrolase/bile acid-CoA amino acid N-acetyltransferase" evidence="4">
    <location>
        <begin position="55"/>
        <end position="179"/>
    </location>
</feature>
<comment type="caution">
    <text evidence="6">The sequence shown here is derived from an EMBL/GenBank/DDBJ whole genome shotgun (WGS) entry which is preliminary data.</text>
</comment>
<reference evidence="6" key="1">
    <citation type="journal article" date="2014" name="Int. J. Syst. Evol. Microbiol.">
        <title>Complete genome sequence of Corynebacterium casei LMG S-19264T (=DSM 44701T), isolated from a smear-ripened cheese.</title>
        <authorList>
            <consortium name="US DOE Joint Genome Institute (JGI-PGF)"/>
            <person name="Walter F."/>
            <person name="Albersmeier A."/>
            <person name="Kalinowski J."/>
            <person name="Ruckert C."/>
        </authorList>
    </citation>
    <scope>NUCLEOTIDE SEQUENCE</scope>
    <source>
        <strain evidence="6">JCM 4988</strain>
    </source>
</reference>
<dbReference type="InterPro" id="IPR014940">
    <property type="entry name" value="BAAT_C"/>
</dbReference>
<name>A0A918PU06_9ACTN</name>
<reference evidence="6" key="2">
    <citation type="submission" date="2020-09" db="EMBL/GenBank/DDBJ databases">
        <authorList>
            <person name="Sun Q."/>
            <person name="Ohkuma M."/>
        </authorList>
    </citation>
    <scope>NUCLEOTIDE SEQUENCE</scope>
    <source>
        <strain evidence="6">JCM 4988</strain>
    </source>
</reference>
<organism evidence="6 7">
    <name type="scientific">Streptomyces inusitatus</name>
    <dbReference type="NCBI Taxonomy" id="68221"/>
    <lineage>
        <taxon>Bacteria</taxon>
        <taxon>Bacillati</taxon>
        <taxon>Actinomycetota</taxon>
        <taxon>Actinomycetes</taxon>
        <taxon>Kitasatosporales</taxon>
        <taxon>Streptomycetaceae</taxon>
        <taxon>Streptomyces</taxon>
    </lineage>
</organism>
<evidence type="ECO:0000259" key="5">
    <source>
        <dbReference type="Pfam" id="PF08840"/>
    </source>
</evidence>
<proteinExistence type="inferred from homology"/>
<dbReference type="Pfam" id="PF08840">
    <property type="entry name" value="BAAT_C"/>
    <property type="match status" value="1"/>
</dbReference>
<dbReference type="GO" id="GO:0006637">
    <property type="term" value="P:acyl-CoA metabolic process"/>
    <property type="evidence" value="ECO:0007669"/>
    <property type="project" value="InterPro"/>
</dbReference>
<dbReference type="GO" id="GO:0006631">
    <property type="term" value="P:fatty acid metabolic process"/>
    <property type="evidence" value="ECO:0007669"/>
    <property type="project" value="TreeGrafter"/>
</dbReference>
<dbReference type="InterPro" id="IPR006862">
    <property type="entry name" value="Thio_Ohase/aa_AcTrfase"/>
</dbReference>
<evidence type="ECO:0000256" key="1">
    <source>
        <dbReference type="ARBA" id="ARBA00006538"/>
    </source>
</evidence>
<keyword evidence="7" id="KW-1185">Reference proteome</keyword>
<feature type="domain" description="BAAT/Acyl-CoA thioester hydrolase C-terminal" evidence="5">
    <location>
        <begin position="327"/>
        <end position="423"/>
    </location>
</feature>
<dbReference type="PANTHER" id="PTHR10824:SF4">
    <property type="entry name" value="ACYL-COENZYME A THIOESTERASE 1-LIKE"/>
    <property type="match status" value="1"/>
</dbReference>
<dbReference type="Gene3D" id="2.60.40.2240">
    <property type="entry name" value="Acyl-CoA thioester hydrolase/BAAT N-terminal domain"/>
    <property type="match status" value="1"/>
</dbReference>
<evidence type="ECO:0000256" key="3">
    <source>
        <dbReference type="SAM" id="SignalP"/>
    </source>
</evidence>
<feature type="active site" description="Charge relay system" evidence="2">
    <location>
        <position position="345"/>
    </location>
</feature>
<dbReference type="InterPro" id="IPR042490">
    <property type="entry name" value="Thio_Ohase/BAAT_N"/>
</dbReference>
<keyword evidence="3" id="KW-0732">Signal</keyword>